<dbReference type="Gene3D" id="2.180.10.10">
    <property type="entry name" value="RHS repeat-associated core"/>
    <property type="match status" value="1"/>
</dbReference>
<dbReference type="OrthoDB" id="5458729at2"/>
<dbReference type="NCBIfam" id="TIGR03696">
    <property type="entry name" value="Rhs_assc_core"/>
    <property type="match status" value="1"/>
</dbReference>
<dbReference type="InterPro" id="IPR022385">
    <property type="entry name" value="Rhs_assc_core"/>
</dbReference>
<sequence>MFPKTLVRQLIKDVPKKHDANGNVGQLISAADGTLHATYEYDPFGRLINAQGSKANLNPYRFSTKPMDQQTGLYYYGYRYLDVELGRWVNRDPIEEEGGWNLYGFVANMCTNTLDPLGKVYGKHPNISTYDIDYGGPGARPSPPKGGLQDQWERYQRWKEWSEQYMVPKEWDFKGSCIYASGGIAIAYGEIMCLVWTRCIKGKRQAGWLHGRFLGPSVGLPGVTIFDITQHYGDGNQYYQTPIGGPKLRDLEGWSRVSTASTALFGLGHSLTILKFGKTYTSLDFDEQHSEQVGLDWSMDALWLGRTWLEKEWTDPCCEN</sequence>
<dbReference type="PANTHER" id="PTHR32305">
    <property type="match status" value="1"/>
</dbReference>
<evidence type="ECO:0000313" key="2">
    <source>
        <dbReference type="Proteomes" id="UP000183994"/>
    </source>
</evidence>
<proteinExistence type="predicted"/>
<name>A0A1M6DUH6_9BACT</name>
<dbReference type="Proteomes" id="UP000183994">
    <property type="component" value="Unassembled WGS sequence"/>
</dbReference>
<dbReference type="PANTHER" id="PTHR32305:SF15">
    <property type="entry name" value="PROTEIN RHSA-RELATED"/>
    <property type="match status" value="1"/>
</dbReference>
<dbReference type="STRING" id="1121393.SAMN02745216_00457"/>
<organism evidence="1 2">
    <name type="scientific">Desulfatibacillum alkenivorans DSM 16219</name>
    <dbReference type="NCBI Taxonomy" id="1121393"/>
    <lineage>
        <taxon>Bacteria</taxon>
        <taxon>Pseudomonadati</taxon>
        <taxon>Thermodesulfobacteriota</taxon>
        <taxon>Desulfobacteria</taxon>
        <taxon>Desulfobacterales</taxon>
        <taxon>Desulfatibacillaceae</taxon>
        <taxon>Desulfatibacillum</taxon>
    </lineage>
</organism>
<reference evidence="2" key="1">
    <citation type="submission" date="2016-11" db="EMBL/GenBank/DDBJ databases">
        <authorList>
            <person name="Varghese N."/>
            <person name="Submissions S."/>
        </authorList>
    </citation>
    <scope>NUCLEOTIDE SEQUENCE [LARGE SCALE GENOMIC DNA]</scope>
    <source>
        <strain evidence="2">DSM 16219</strain>
    </source>
</reference>
<dbReference type="InterPro" id="IPR050708">
    <property type="entry name" value="T6SS_VgrG/RHS"/>
</dbReference>
<gene>
    <name evidence="1" type="ORF">SAMN02745216_00457</name>
</gene>
<evidence type="ECO:0000313" key="1">
    <source>
        <dbReference type="EMBL" id="SHI76668.1"/>
    </source>
</evidence>
<keyword evidence="2" id="KW-1185">Reference proteome</keyword>
<dbReference type="AlphaFoldDB" id="A0A1M6DUH6"/>
<dbReference type="PRINTS" id="PR00394">
    <property type="entry name" value="RHSPROTEIN"/>
</dbReference>
<protein>
    <submittedName>
        <fullName evidence="1">RHS repeat-associated core domain-containing protein</fullName>
    </submittedName>
</protein>
<dbReference type="EMBL" id="FQZU01000002">
    <property type="protein sequence ID" value="SHI76668.1"/>
    <property type="molecule type" value="Genomic_DNA"/>
</dbReference>
<accession>A0A1M6DUH6</accession>